<accession>A0A1Y2BF08</accession>
<feature type="region of interest" description="Disordered" evidence="8">
    <location>
        <begin position="1"/>
        <end position="25"/>
    </location>
</feature>
<proteinExistence type="inferred from homology"/>
<feature type="compositionally biased region" description="Basic and acidic residues" evidence="8">
    <location>
        <begin position="363"/>
        <end position="377"/>
    </location>
</feature>
<feature type="region of interest" description="Disordered" evidence="8">
    <location>
        <begin position="325"/>
        <end position="392"/>
    </location>
</feature>
<dbReference type="Proteomes" id="UP000193986">
    <property type="component" value="Unassembled WGS sequence"/>
</dbReference>
<dbReference type="AlphaFoldDB" id="A0A1Y2BF08"/>
<protein>
    <recommendedName>
        <fullName evidence="6">Large ribosomal subunit protein uL29m</fullName>
    </recommendedName>
    <alternativeName>
        <fullName evidence="7">54S ribosomal protein L4, mitochondrial</fullName>
    </alternativeName>
</protein>
<dbReference type="InParanoid" id="A0A1Y2BF08"/>
<keyword evidence="3 9" id="KW-0689">Ribosomal protein</keyword>
<dbReference type="InterPro" id="IPR010729">
    <property type="entry name" value="Ribosomal_uL29_mit"/>
</dbReference>
<comment type="subcellular location">
    <subcellularLocation>
        <location evidence="1">Mitochondrion</location>
    </subcellularLocation>
</comment>
<dbReference type="OrthoDB" id="270763at2759"/>
<dbReference type="Pfam" id="PF06984">
    <property type="entry name" value="MRP-L47"/>
    <property type="match status" value="1"/>
</dbReference>
<feature type="region of interest" description="Disordered" evidence="8">
    <location>
        <begin position="85"/>
        <end position="110"/>
    </location>
</feature>
<dbReference type="GO" id="GO:0003735">
    <property type="term" value="F:structural constituent of ribosome"/>
    <property type="evidence" value="ECO:0007669"/>
    <property type="project" value="InterPro"/>
</dbReference>
<comment type="caution">
    <text evidence="9">The sequence shown here is derived from an EMBL/GenBank/DDBJ whole genome shotgun (WGS) entry which is preliminary data.</text>
</comment>
<keyword evidence="4" id="KW-0496">Mitochondrion</keyword>
<evidence type="ECO:0000256" key="8">
    <source>
        <dbReference type="SAM" id="MobiDB-lite"/>
    </source>
</evidence>
<dbReference type="EMBL" id="MCFC01000006">
    <property type="protein sequence ID" value="ORY33411.1"/>
    <property type="molecule type" value="Genomic_DNA"/>
</dbReference>
<comment type="similarity">
    <text evidence="2">Belongs to the universal ribosomal protein uL29 family.</text>
</comment>
<dbReference type="InterPro" id="IPR038340">
    <property type="entry name" value="MRP-L47_sf"/>
</dbReference>
<reference evidence="9 10" key="1">
    <citation type="submission" date="2016-07" db="EMBL/GenBank/DDBJ databases">
        <title>Pervasive Adenine N6-methylation of Active Genes in Fungi.</title>
        <authorList>
            <consortium name="DOE Joint Genome Institute"/>
            <person name="Mondo S.J."/>
            <person name="Dannebaum R.O."/>
            <person name="Kuo R.C."/>
            <person name="Labutti K."/>
            <person name="Haridas S."/>
            <person name="Kuo A."/>
            <person name="Salamov A."/>
            <person name="Ahrendt S.R."/>
            <person name="Lipzen A."/>
            <person name="Sullivan W."/>
            <person name="Andreopoulos W.B."/>
            <person name="Clum A."/>
            <person name="Lindquist E."/>
            <person name="Daum C."/>
            <person name="Ramamoorthy G.K."/>
            <person name="Gryganskyi A."/>
            <person name="Culley D."/>
            <person name="Magnuson J.K."/>
            <person name="James T.Y."/>
            <person name="O'Malley M.A."/>
            <person name="Stajich J.E."/>
            <person name="Spatafora J.W."/>
            <person name="Visel A."/>
            <person name="Grigoriev I.V."/>
        </authorList>
    </citation>
    <scope>NUCLEOTIDE SEQUENCE [LARGE SCALE GENOMIC DNA]</scope>
    <source>
        <strain evidence="9 10">68-887.2</strain>
    </source>
</reference>
<evidence type="ECO:0000256" key="3">
    <source>
        <dbReference type="ARBA" id="ARBA00022980"/>
    </source>
</evidence>
<feature type="compositionally biased region" description="Acidic residues" evidence="8">
    <location>
        <begin position="329"/>
        <end position="342"/>
    </location>
</feature>
<dbReference type="GO" id="GO:0005762">
    <property type="term" value="C:mitochondrial large ribosomal subunit"/>
    <property type="evidence" value="ECO:0007669"/>
    <property type="project" value="TreeGrafter"/>
</dbReference>
<keyword evidence="10" id="KW-1185">Reference proteome</keyword>
<dbReference type="PANTHER" id="PTHR21183:SF18">
    <property type="entry name" value="LARGE RIBOSOMAL SUBUNIT PROTEIN UL29M"/>
    <property type="match status" value="1"/>
</dbReference>
<sequence>MASHVRIATRGMRTGGRRVPFPGLGGAPAIGSSTTSIPPSVSTHPSQSVHVPELSAGFIPRRGKRHATPPAPPAELRDWTLTGEPIAHRPPRTIPVTLPSGYPEPPTYPPSSDYLDTVRDRRSKPHPLWQFFHIPKDARENPPDATQTMPRMGDSLDMEDAENESGRPWLTSELQAKSFADLHVLWYVLLKERNVLETQKLERRRLFIAEQYNGELISPRLRKVRISMSRIKYVLNTRRLGLLAATGPHWDKVERQLAEQSEKETVAALQEGRPLPKPIRVTTLPKWSDPRGTQLANRVPLEERPDAEKIKWRAELLARNFNLERREEESTEEAEEAEEIEGEVSQVEGAVAKNVNQEEVEARDEGFGGGREAKEFVEGVQVDQDGKVKKVE</sequence>
<gene>
    <name evidence="9" type="ORF">BCR39DRAFT_519895</name>
</gene>
<evidence type="ECO:0000256" key="4">
    <source>
        <dbReference type="ARBA" id="ARBA00023128"/>
    </source>
</evidence>
<evidence type="ECO:0000256" key="5">
    <source>
        <dbReference type="ARBA" id="ARBA00023274"/>
    </source>
</evidence>
<organism evidence="9 10">
    <name type="scientific">Naematelia encephala</name>
    <dbReference type="NCBI Taxonomy" id="71784"/>
    <lineage>
        <taxon>Eukaryota</taxon>
        <taxon>Fungi</taxon>
        <taxon>Dikarya</taxon>
        <taxon>Basidiomycota</taxon>
        <taxon>Agaricomycotina</taxon>
        <taxon>Tremellomycetes</taxon>
        <taxon>Tremellales</taxon>
        <taxon>Naemateliaceae</taxon>
        <taxon>Naematelia</taxon>
    </lineage>
</organism>
<evidence type="ECO:0000256" key="1">
    <source>
        <dbReference type="ARBA" id="ARBA00004173"/>
    </source>
</evidence>
<evidence type="ECO:0000313" key="9">
    <source>
        <dbReference type="EMBL" id="ORY33411.1"/>
    </source>
</evidence>
<dbReference type="PANTHER" id="PTHR21183">
    <property type="entry name" value="RIBOSOMAL PROTEIN L47, MITOCHONDRIAL-RELATED"/>
    <property type="match status" value="1"/>
</dbReference>
<keyword evidence="5" id="KW-0687">Ribonucleoprotein</keyword>
<evidence type="ECO:0000313" key="10">
    <source>
        <dbReference type="Proteomes" id="UP000193986"/>
    </source>
</evidence>
<dbReference type="GO" id="GO:0032543">
    <property type="term" value="P:mitochondrial translation"/>
    <property type="evidence" value="ECO:0007669"/>
    <property type="project" value="TreeGrafter"/>
</dbReference>
<dbReference type="Gene3D" id="6.10.330.20">
    <property type="match status" value="1"/>
</dbReference>
<evidence type="ECO:0000256" key="2">
    <source>
        <dbReference type="ARBA" id="ARBA00009254"/>
    </source>
</evidence>
<evidence type="ECO:0000256" key="6">
    <source>
        <dbReference type="ARBA" id="ARBA00035289"/>
    </source>
</evidence>
<name>A0A1Y2BF08_9TREE</name>
<dbReference type="STRING" id="71784.A0A1Y2BF08"/>
<evidence type="ECO:0000256" key="7">
    <source>
        <dbReference type="ARBA" id="ARBA00035399"/>
    </source>
</evidence>